<comment type="subcellular location">
    <subcellularLocation>
        <location evidence="2">Membrane</location>
    </subcellularLocation>
</comment>
<dbReference type="EC" id="2.7.13.3" evidence="3"/>
<dbReference type="Gene3D" id="3.30.565.10">
    <property type="entry name" value="Histidine kinase-like ATPase, C-terminal domain"/>
    <property type="match status" value="1"/>
</dbReference>
<keyword evidence="5 10" id="KW-0808">Transferase</keyword>
<evidence type="ECO:0000259" key="9">
    <source>
        <dbReference type="PROSITE" id="PS50109"/>
    </source>
</evidence>
<evidence type="ECO:0000313" key="11">
    <source>
        <dbReference type="Proteomes" id="UP001348492"/>
    </source>
</evidence>
<feature type="domain" description="Histidine kinase" evidence="9">
    <location>
        <begin position="262"/>
        <end position="473"/>
    </location>
</feature>
<evidence type="ECO:0000256" key="2">
    <source>
        <dbReference type="ARBA" id="ARBA00004370"/>
    </source>
</evidence>
<dbReference type="SMART" id="SM00388">
    <property type="entry name" value="HisKA"/>
    <property type="match status" value="1"/>
</dbReference>
<feature type="transmembrane region" description="Helical" evidence="8">
    <location>
        <begin position="20"/>
        <end position="39"/>
    </location>
</feature>
<dbReference type="InterPro" id="IPR005467">
    <property type="entry name" value="His_kinase_dom"/>
</dbReference>
<dbReference type="CDD" id="cd00075">
    <property type="entry name" value="HATPase"/>
    <property type="match status" value="1"/>
</dbReference>
<dbReference type="PANTHER" id="PTHR45453:SF1">
    <property type="entry name" value="PHOSPHATE REGULON SENSOR PROTEIN PHOR"/>
    <property type="match status" value="1"/>
</dbReference>
<dbReference type="InterPro" id="IPR036890">
    <property type="entry name" value="HATPase_C_sf"/>
</dbReference>
<dbReference type="EMBL" id="CP117523">
    <property type="protein sequence ID" value="WWD84430.1"/>
    <property type="molecule type" value="Genomic_DNA"/>
</dbReference>
<keyword evidence="11" id="KW-1185">Reference proteome</keyword>
<dbReference type="SUPFAM" id="SSF55874">
    <property type="entry name" value="ATPase domain of HSP90 chaperone/DNA topoisomerase II/histidine kinase"/>
    <property type="match status" value="1"/>
</dbReference>
<gene>
    <name evidence="10" type="primary">sasA_14</name>
    <name evidence="10" type="ORF">TEGL_28620</name>
</gene>
<dbReference type="InterPro" id="IPR003661">
    <property type="entry name" value="HisK_dim/P_dom"/>
</dbReference>
<dbReference type="SMART" id="SM00387">
    <property type="entry name" value="HATPase_c"/>
    <property type="match status" value="1"/>
</dbReference>
<evidence type="ECO:0000256" key="1">
    <source>
        <dbReference type="ARBA" id="ARBA00000085"/>
    </source>
</evidence>
<keyword evidence="8" id="KW-1133">Transmembrane helix</keyword>
<dbReference type="Gene3D" id="1.10.287.130">
    <property type="match status" value="1"/>
</dbReference>
<proteinExistence type="predicted"/>
<dbReference type="PRINTS" id="PR00344">
    <property type="entry name" value="BCTRLSENSOR"/>
</dbReference>
<dbReference type="InterPro" id="IPR036097">
    <property type="entry name" value="HisK_dim/P_sf"/>
</dbReference>
<dbReference type="InterPro" id="IPR004358">
    <property type="entry name" value="Sig_transdc_His_kin-like_C"/>
</dbReference>
<accession>A0ABZ2EWT9</accession>
<dbReference type="PROSITE" id="PS50109">
    <property type="entry name" value="HIS_KIN"/>
    <property type="match status" value="1"/>
</dbReference>
<reference evidence="10 11" key="1">
    <citation type="journal article" date="2023" name="PLoS ONE">
        <title>Genome-based metabolic and phylogenomic analysis of three Terrisporobacter species.</title>
        <authorList>
            <person name="Boer T."/>
            <person name="Bengelsdorf F.R."/>
            <person name="Bomeke M."/>
            <person name="Daniel R."/>
            <person name="Poehlein A."/>
        </authorList>
    </citation>
    <scope>NUCLEOTIDE SEQUENCE [LARGE SCALE GENOMIC DNA]</scope>
    <source>
        <strain evidence="10 11">DSM 1288</strain>
    </source>
</reference>
<dbReference type="InterPro" id="IPR050351">
    <property type="entry name" value="BphY/WalK/GraS-like"/>
</dbReference>
<keyword evidence="8" id="KW-0472">Membrane</keyword>
<evidence type="ECO:0000256" key="6">
    <source>
        <dbReference type="ARBA" id="ARBA00022777"/>
    </source>
</evidence>
<dbReference type="PANTHER" id="PTHR45453">
    <property type="entry name" value="PHOSPHATE REGULON SENSOR PROTEIN PHOR"/>
    <property type="match status" value="1"/>
</dbReference>
<evidence type="ECO:0000256" key="8">
    <source>
        <dbReference type="SAM" id="Phobius"/>
    </source>
</evidence>
<name>A0ABZ2EWT9_9FIRM</name>
<evidence type="ECO:0000313" key="10">
    <source>
        <dbReference type="EMBL" id="WWD84430.1"/>
    </source>
</evidence>
<evidence type="ECO:0000256" key="7">
    <source>
        <dbReference type="ARBA" id="ARBA00023012"/>
    </source>
</evidence>
<dbReference type="GO" id="GO:0016740">
    <property type="term" value="F:transferase activity"/>
    <property type="evidence" value="ECO:0007669"/>
    <property type="project" value="UniProtKB-KW"/>
</dbReference>
<keyword evidence="6" id="KW-0418">Kinase</keyword>
<comment type="catalytic activity">
    <reaction evidence="1">
        <text>ATP + protein L-histidine = ADP + protein N-phospho-L-histidine.</text>
        <dbReference type="EC" id="2.7.13.3"/>
    </reaction>
</comment>
<keyword evidence="4" id="KW-0597">Phosphoprotein</keyword>
<dbReference type="Pfam" id="PF00512">
    <property type="entry name" value="HisKA"/>
    <property type="match status" value="1"/>
</dbReference>
<organism evidence="10 11">
    <name type="scientific">Terrisporobacter glycolicus ATCC 14880 = DSM 1288</name>
    <dbReference type="NCBI Taxonomy" id="1121315"/>
    <lineage>
        <taxon>Bacteria</taxon>
        <taxon>Bacillati</taxon>
        <taxon>Bacillota</taxon>
        <taxon>Clostridia</taxon>
        <taxon>Peptostreptococcales</taxon>
        <taxon>Peptostreptococcaceae</taxon>
        <taxon>Terrisporobacter</taxon>
    </lineage>
</organism>
<dbReference type="Proteomes" id="UP001348492">
    <property type="component" value="Chromosome"/>
</dbReference>
<dbReference type="RefSeq" id="WP_018589692.1">
    <property type="nucleotide sequence ID" value="NZ_CP117523.1"/>
</dbReference>
<keyword evidence="7" id="KW-0902">Two-component regulatory system</keyword>
<dbReference type="CDD" id="cd00082">
    <property type="entry name" value="HisKA"/>
    <property type="match status" value="1"/>
</dbReference>
<evidence type="ECO:0000256" key="3">
    <source>
        <dbReference type="ARBA" id="ARBA00012438"/>
    </source>
</evidence>
<evidence type="ECO:0000256" key="5">
    <source>
        <dbReference type="ARBA" id="ARBA00022679"/>
    </source>
</evidence>
<sequence length="473" mass="54687">MELDINLDLKNKSISLRNIITISFLTIIALTILSITIFVTKAFESEFGKYVDDSNKSEVNHLINFDLNNIYKDKTWNTHLIKRLAEDSIEKGVVLEVYDKNNQLIYGILEDEKSESNEILNNIRKNMESIEENWTPKLEEYKVAIYNENNNKVGYAQISYYESLYYMENDIMFLNIINSFMKVISLISIGSALLISLIISKSISSSIENVSYKAKNMSDGKYNDKVEYNSKIKEVKELIQSINKLSYKLNEQELLRKRITTDVAHELRTPLTNIQGHLDCMIDGIWEATPERLNSIREETLRLSNLVGQLRLLSKYDRENNLVNKIQVNLKEFIQHFIYNYEGDALSKNINITYDLKEIYINIDKEQFSQVLSNLLSNAIKYTNVRGEIYIKAYEDDDNVVISIEDNGIGIPQNDIKFIFERFYRVDKSRDKETGGIGIGLSIVKSIVDAHNGQIYVKSEMNKGTEFIITLPK</sequence>
<protein>
    <recommendedName>
        <fullName evidence="3">histidine kinase</fullName>
        <ecNumber evidence="3">2.7.13.3</ecNumber>
    </recommendedName>
</protein>
<keyword evidence="8" id="KW-0812">Transmembrane</keyword>
<dbReference type="Gene3D" id="6.10.340.10">
    <property type="match status" value="1"/>
</dbReference>
<feature type="transmembrane region" description="Helical" evidence="8">
    <location>
        <begin position="180"/>
        <end position="199"/>
    </location>
</feature>
<evidence type="ECO:0000256" key="4">
    <source>
        <dbReference type="ARBA" id="ARBA00022553"/>
    </source>
</evidence>
<dbReference type="Pfam" id="PF02518">
    <property type="entry name" value="HATPase_c"/>
    <property type="match status" value="1"/>
</dbReference>
<dbReference type="InterPro" id="IPR003594">
    <property type="entry name" value="HATPase_dom"/>
</dbReference>
<dbReference type="SUPFAM" id="SSF47384">
    <property type="entry name" value="Homodimeric domain of signal transducing histidine kinase"/>
    <property type="match status" value="1"/>
</dbReference>